<dbReference type="RefSeq" id="WP_116615768.1">
    <property type="nucleotide sequence ID" value="NZ_CAUPIB010000008.1"/>
</dbReference>
<dbReference type="Pfam" id="PF05962">
    <property type="entry name" value="HutD"/>
    <property type="match status" value="1"/>
</dbReference>
<dbReference type="PANTHER" id="PTHR37943">
    <property type="entry name" value="PROTEIN VES"/>
    <property type="match status" value="1"/>
</dbReference>
<keyword evidence="2" id="KW-1185">Reference proteome</keyword>
<protein>
    <submittedName>
        <fullName evidence="1">HutD protein</fullName>
    </submittedName>
</protein>
<gene>
    <name evidence="1" type="ORF">C7379_10312</name>
</gene>
<comment type="caution">
    <text evidence="1">The sequence shown here is derived from an EMBL/GenBank/DDBJ whole genome shotgun (WGS) entry which is preliminary data.</text>
</comment>
<dbReference type="SUPFAM" id="SSF51182">
    <property type="entry name" value="RmlC-like cupins"/>
    <property type="match status" value="1"/>
</dbReference>
<accession>A0A2U0UJS1</accession>
<dbReference type="OrthoDB" id="9786443at2"/>
<proteinExistence type="predicted"/>
<evidence type="ECO:0000313" key="2">
    <source>
        <dbReference type="Proteomes" id="UP000245870"/>
    </source>
</evidence>
<dbReference type="InterPro" id="IPR014710">
    <property type="entry name" value="RmlC-like_jellyroll"/>
</dbReference>
<sequence>MKKIINQSDYKENRWSGGITRELLILPQGSSLSERNFDIRISSAVINLTKSVFSDFTNYKRYILPVEGSITLYIDNKEYPLNRDVPFEFDGSESVCSQNSVNAVDFNVICRKDLNVNVAVLSKGKNNKQNATFIFALEDIVINNMKVNKYNSIILDEPYQFEGKAIVVENLLKG</sequence>
<dbReference type="InterPro" id="IPR010282">
    <property type="entry name" value="Uncharacterised_HutD/Ves"/>
</dbReference>
<name>A0A2U0UJS1_9BACT</name>
<evidence type="ECO:0000313" key="1">
    <source>
        <dbReference type="EMBL" id="PVX57890.1"/>
    </source>
</evidence>
<dbReference type="EMBL" id="QENY01000003">
    <property type="protein sequence ID" value="PVX57890.1"/>
    <property type="molecule type" value="Genomic_DNA"/>
</dbReference>
<organism evidence="1 2">
    <name type="scientific">Hallella colorans</name>
    <dbReference type="NCBI Taxonomy" id="1703337"/>
    <lineage>
        <taxon>Bacteria</taxon>
        <taxon>Pseudomonadati</taxon>
        <taxon>Bacteroidota</taxon>
        <taxon>Bacteroidia</taxon>
        <taxon>Bacteroidales</taxon>
        <taxon>Prevotellaceae</taxon>
        <taxon>Hallella</taxon>
    </lineage>
</organism>
<dbReference type="AlphaFoldDB" id="A0A2U0UJS1"/>
<dbReference type="InterPro" id="IPR011051">
    <property type="entry name" value="RmlC_Cupin_sf"/>
</dbReference>
<reference evidence="1 2" key="1">
    <citation type="submission" date="2018-05" db="EMBL/GenBank/DDBJ databases">
        <title>Genomic Encyclopedia of Type Strains, Phase IV (KMG-IV): sequencing the most valuable type-strain genomes for metagenomic binning, comparative biology and taxonomic classification.</title>
        <authorList>
            <person name="Goeker M."/>
        </authorList>
    </citation>
    <scope>NUCLEOTIDE SEQUENCE [LARGE SCALE GENOMIC DNA]</scope>
    <source>
        <strain evidence="1 2">DSM 100333</strain>
    </source>
</reference>
<dbReference type="PANTHER" id="PTHR37943:SF1">
    <property type="entry name" value="PROTEIN VES"/>
    <property type="match status" value="1"/>
</dbReference>
<dbReference type="Gene3D" id="2.60.120.10">
    <property type="entry name" value="Jelly Rolls"/>
    <property type="match status" value="1"/>
</dbReference>
<dbReference type="Proteomes" id="UP000245870">
    <property type="component" value="Unassembled WGS sequence"/>
</dbReference>